<sequence length="117" mass="13392">MCETNRWEGLGNASDRSQIAIERFLPLLIAVHHCIFRVLHSLFRPSLCYYRLLADELHPRELLFICVPFQSLPTPNDRKTTPLRDGERTAIKGLLSPPPPSPFLRVKFFLSVPNPPS</sequence>
<dbReference type="AlphaFoldDB" id="A0AAV4U1P0"/>
<proteinExistence type="predicted"/>
<reference evidence="1 2" key="1">
    <citation type="submission" date="2021-06" db="EMBL/GenBank/DDBJ databases">
        <title>Caerostris extrusa draft genome.</title>
        <authorList>
            <person name="Kono N."/>
            <person name="Arakawa K."/>
        </authorList>
    </citation>
    <scope>NUCLEOTIDE SEQUENCE [LARGE SCALE GENOMIC DNA]</scope>
</reference>
<dbReference type="EMBL" id="BPLR01012136">
    <property type="protein sequence ID" value="GIY51650.1"/>
    <property type="molecule type" value="Genomic_DNA"/>
</dbReference>
<accession>A0AAV4U1P0</accession>
<keyword evidence="2" id="KW-1185">Reference proteome</keyword>
<evidence type="ECO:0000313" key="1">
    <source>
        <dbReference type="EMBL" id="GIY51650.1"/>
    </source>
</evidence>
<gene>
    <name evidence="1" type="ORF">CEXT_733601</name>
</gene>
<name>A0AAV4U1P0_CAEEX</name>
<evidence type="ECO:0000313" key="2">
    <source>
        <dbReference type="Proteomes" id="UP001054945"/>
    </source>
</evidence>
<dbReference type="Proteomes" id="UP001054945">
    <property type="component" value="Unassembled WGS sequence"/>
</dbReference>
<protein>
    <submittedName>
        <fullName evidence="1">Uncharacterized protein</fullName>
    </submittedName>
</protein>
<comment type="caution">
    <text evidence="1">The sequence shown here is derived from an EMBL/GenBank/DDBJ whole genome shotgun (WGS) entry which is preliminary data.</text>
</comment>
<organism evidence="1 2">
    <name type="scientific">Caerostris extrusa</name>
    <name type="common">Bark spider</name>
    <name type="synonym">Caerostris bankana</name>
    <dbReference type="NCBI Taxonomy" id="172846"/>
    <lineage>
        <taxon>Eukaryota</taxon>
        <taxon>Metazoa</taxon>
        <taxon>Ecdysozoa</taxon>
        <taxon>Arthropoda</taxon>
        <taxon>Chelicerata</taxon>
        <taxon>Arachnida</taxon>
        <taxon>Araneae</taxon>
        <taxon>Araneomorphae</taxon>
        <taxon>Entelegynae</taxon>
        <taxon>Araneoidea</taxon>
        <taxon>Araneidae</taxon>
        <taxon>Caerostris</taxon>
    </lineage>
</organism>